<evidence type="ECO:0000313" key="1">
    <source>
        <dbReference type="EMBL" id="MFC7338899.1"/>
    </source>
</evidence>
<keyword evidence="2" id="KW-1185">Reference proteome</keyword>
<protein>
    <recommendedName>
        <fullName evidence="3">Transcriptional regulator</fullName>
    </recommendedName>
</protein>
<evidence type="ECO:0008006" key="3">
    <source>
        <dbReference type="Google" id="ProtNLM"/>
    </source>
</evidence>
<evidence type="ECO:0000313" key="2">
    <source>
        <dbReference type="Proteomes" id="UP001596472"/>
    </source>
</evidence>
<organism evidence="1 2">
    <name type="scientific">Haloferula chungangensis</name>
    <dbReference type="NCBI Taxonomy" id="1048331"/>
    <lineage>
        <taxon>Bacteria</taxon>
        <taxon>Pseudomonadati</taxon>
        <taxon>Verrucomicrobiota</taxon>
        <taxon>Verrucomicrobiia</taxon>
        <taxon>Verrucomicrobiales</taxon>
        <taxon>Verrucomicrobiaceae</taxon>
        <taxon>Haloferula</taxon>
    </lineage>
</organism>
<dbReference type="Proteomes" id="UP001596472">
    <property type="component" value="Unassembled WGS sequence"/>
</dbReference>
<sequence length="68" mass="7725">MIATIQDIWPERVTLASSAPGFYELRIPSSVGEGCLDVFRIDDYRFSGRLDALTEDHPELKQTANKPW</sequence>
<name>A0ABW2LC28_9BACT</name>
<dbReference type="EMBL" id="JBHTBS010000010">
    <property type="protein sequence ID" value="MFC7338899.1"/>
    <property type="molecule type" value="Genomic_DNA"/>
</dbReference>
<comment type="caution">
    <text evidence="1">The sequence shown here is derived from an EMBL/GenBank/DDBJ whole genome shotgun (WGS) entry which is preliminary data.</text>
</comment>
<proteinExistence type="predicted"/>
<accession>A0ABW2LC28</accession>
<reference evidence="2" key="1">
    <citation type="journal article" date="2019" name="Int. J. Syst. Evol. Microbiol.">
        <title>The Global Catalogue of Microorganisms (GCM) 10K type strain sequencing project: providing services to taxonomists for standard genome sequencing and annotation.</title>
        <authorList>
            <consortium name="The Broad Institute Genomics Platform"/>
            <consortium name="The Broad Institute Genome Sequencing Center for Infectious Disease"/>
            <person name="Wu L."/>
            <person name="Ma J."/>
        </authorList>
    </citation>
    <scope>NUCLEOTIDE SEQUENCE [LARGE SCALE GENOMIC DNA]</scope>
    <source>
        <strain evidence="2">CGMCC 4.1467</strain>
    </source>
</reference>
<gene>
    <name evidence="1" type="ORF">ACFQY0_17010</name>
</gene>